<dbReference type="InterPro" id="IPR005149">
    <property type="entry name" value="Tscrpt_reg_PadR_N"/>
</dbReference>
<reference evidence="4" key="1">
    <citation type="submission" date="2017-11" db="EMBL/GenBank/DDBJ databases">
        <title>Otitis media/interna in a cat caused by the recently described species Corynebacterium provencense.</title>
        <authorList>
            <person name="Kittl S."/>
            <person name="Brodard I."/>
            <person name="Rychener L."/>
            <person name="Jores J."/>
            <person name="Roosje P."/>
            <person name="Gobeli Brawand S."/>
        </authorList>
    </citation>
    <scope>NUCLEOTIDE SEQUENCE [LARGE SCALE GENOMIC DNA]</scope>
    <source>
        <strain evidence="4">17KM38</strain>
    </source>
</reference>
<dbReference type="Gene3D" id="6.10.140.190">
    <property type="match status" value="1"/>
</dbReference>
<protein>
    <recommendedName>
        <fullName evidence="5">Transcription regulator PadR N-terminal domain-containing protein</fullName>
    </recommendedName>
</protein>
<feature type="domain" description="Transcription regulator PadR N-terminal" evidence="1">
    <location>
        <begin position="10"/>
        <end position="80"/>
    </location>
</feature>
<sequence>MALDHAIMISLAERPGTGYELGRQFATSLGHFWPATRQQIYRTLSRLHADGLITCRDVVQEGRPDKKIYTLSPAGEDALASWIDQPTTVTTLRDELGVKLRGAGHGDMARVLDDVRHHLEVHSGRLALYHHYARTQFPDAVVPTGQTLAPAQIPTGRRLHQYLVLRGGIRLEEAFVDWCNEVLTALSPEPAPATTPEKSPT</sequence>
<dbReference type="PANTHER" id="PTHR43252:SF4">
    <property type="entry name" value="TRANSCRIPTIONAL REGULATORY PROTEIN"/>
    <property type="match status" value="1"/>
</dbReference>
<dbReference type="STRING" id="1737425.GCA_900049755_00192"/>
<dbReference type="InterPro" id="IPR036388">
    <property type="entry name" value="WH-like_DNA-bd_sf"/>
</dbReference>
<dbReference type="SUPFAM" id="SSF46785">
    <property type="entry name" value="Winged helix' DNA-binding domain"/>
    <property type="match status" value="1"/>
</dbReference>
<dbReference type="Pfam" id="PF03551">
    <property type="entry name" value="PadR"/>
    <property type="match status" value="1"/>
</dbReference>
<dbReference type="Gene3D" id="1.10.10.10">
    <property type="entry name" value="Winged helix-like DNA-binding domain superfamily/Winged helix DNA-binding domain"/>
    <property type="match status" value="1"/>
</dbReference>
<organism evidence="3 4">
    <name type="scientific">Corynebacterium provencense</name>
    <dbReference type="NCBI Taxonomy" id="1737425"/>
    <lineage>
        <taxon>Bacteria</taxon>
        <taxon>Bacillati</taxon>
        <taxon>Actinomycetota</taxon>
        <taxon>Actinomycetes</taxon>
        <taxon>Mycobacteriales</taxon>
        <taxon>Corynebacteriaceae</taxon>
        <taxon>Corynebacterium</taxon>
    </lineage>
</organism>
<evidence type="ECO:0000313" key="3">
    <source>
        <dbReference type="EMBL" id="AWT25899.1"/>
    </source>
</evidence>
<feature type="domain" description="Transcription regulator PadR C-terminal" evidence="2">
    <location>
        <begin position="92"/>
        <end position="186"/>
    </location>
</feature>
<dbReference type="PANTHER" id="PTHR43252">
    <property type="entry name" value="TRANSCRIPTIONAL REGULATOR YQJI"/>
    <property type="match status" value="1"/>
</dbReference>
<dbReference type="RefSeq" id="WP_066583040.1">
    <property type="nucleotide sequence ID" value="NZ_CABKVS010000001.1"/>
</dbReference>
<proteinExistence type="predicted"/>
<evidence type="ECO:0000259" key="1">
    <source>
        <dbReference type="Pfam" id="PF03551"/>
    </source>
</evidence>
<gene>
    <name evidence="3" type="ORF">Csp1_10940</name>
</gene>
<evidence type="ECO:0008006" key="5">
    <source>
        <dbReference type="Google" id="ProtNLM"/>
    </source>
</evidence>
<accession>A0A2Z3YPE7</accession>
<dbReference type="OrthoDB" id="3186544at2"/>
<dbReference type="EMBL" id="CP024988">
    <property type="protein sequence ID" value="AWT25899.1"/>
    <property type="molecule type" value="Genomic_DNA"/>
</dbReference>
<name>A0A2Z3YPE7_9CORY</name>
<dbReference type="AlphaFoldDB" id="A0A2Z3YPE7"/>
<evidence type="ECO:0000259" key="2">
    <source>
        <dbReference type="Pfam" id="PF10400"/>
    </source>
</evidence>
<dbReference type="InterPro" id="IPR018309">
    <property type="entry name" value="Tscrpt_reg_PadR_C"/>
</dbReference>
<dbReference type="Proteomes" id="UP000247696">
    <property type="component" value="Chromosome"/>
</dbReference>
<dbReference type="InterPro" id="IPR036390">
    <property type="entry name" value="WH_DNA-bd_sf"/>
</dbReference>
<evidence type="ECO:0000313" key="4">
    <source>
        <dbReference type="Proteomes" id="UP000247696"/>
    </source>
</evidence>
<keyword evidence="4" id="KW-1185">Reference proteome</keyword>
<dbReference type="KEGG" id="cpre:Csp1_10940"/>
<dbReference type="Pfam" id="PF10400">
    <property type="entry name" value="Vir_act_alpha_C"/>
    <property type="match status" value="1"/>
</dbReference>